<dbReference type="PANTHER" id="PTHR31662:SF49">
    <property type="entry name" value="GLABROUS1 ENHANCER-BINDING PROTEIN-RELATED"/>
    <property type="match status" value="1"/>
</dbReference>
<dbReference type="Proteomes" id="UP000836841">
    <property type="component" value="Chromosome 4"/>
</dbReference>
<organism evidence="4 5">
    <name type="scientific">Thlaspi arvense</name>
    <name type="common">Field penny-cress</name>
    <dbReference type="NCBI Taxonomy" id="13288"/>
    <lineage>
        <taxon>Eukaryota</taxon>
        <taxon>Viridiplantae</taxon>
        <taxon>Streptophyta</taxon>
        <taxon>Embryophyta</taxon>
        <taxon>Tracheophyta</taxon>
        <taxon>Spermatophyta</taxon>
        <taxon>Magnoliopsida</taxon>
        <taxon>eudicotyledons</taxon>
        <taxon>Gunneridae</taxon>
        <taxon>Pentapetalae</taxon>
        <taxon>rosids</taxon>
        <taxon>malvids</taxon>
        <taxon>Brassicales</taxon>
        <taxon>Brassicaceae</taxon>
        <taxon>Thlaspideae</taxon>
        <taxon>Thlaspi</taxon>
    </lineage>
</organism>
<accession>A0AAU9S6C3</accession>
<name>A0AAU9S6C3_THLAR</name>
<evidence type="ECO:0000259" key="3">
    <source>
        <dbReference type="Pfam" id="PF04504"/>
    </source>
</evidence>
<dbReference type="InterPro" id="IPR053932">
    <property type="entry name" value="GeBP-like_DBD"/>
</dbReference>
<dbReference type="EMBL" id="OU466860">
    <property type="protein sequence ID" value="CAH2059091.1"/>
    <property type="molecule type" value="Genomic_DNA"/>
</dbReference>
<dbReference type="AlphaFoldDB" id="A0AAU9S6C3"/>
<protein>
    <recommendedName>
        <fullName evidence="3">Glabrous enhancer-binding protein-like DBD domain-containing protein</fullName>
    </recommendedName>
</protein>
<keyword evidence="5" id="KW-1185">Reference proteome</keyword>
<sequence>MVVRKRLRRGSDSIFSDSDCSGFRHSPQPLPSSPLASKRDDGVSGTESMLRRRKQPKKTAKPLVSSSGSKMIWSKYDELVILGSIVDYENETKLSYRSDRDGFYGYIKDFIEADFSKQQLMDKIRNLNKRFTINQARSNDGKDELSFTDTDDDEIFKLSMIIWGTNETERASNEDIDQAKDVPYERVDENIDKAKVLVPNEDVPCVEHERVDENMDKENRDHDLNKDVPCVEHERVDDNIDQAKVLDSNKDVPCVEHERVSEDIDQEKDVRYAEPERVNENMDQENVASACSDVPYAEHERVNENIDQEHADVPDAEHEPVSNITMETDKGEKEKSEEELYALQDALEATTLFQSLGRYQQKYLLGKLKKLGAQRRRELTDEWKALLAEELSLYSKKLTLSAKLAEAGVSS</sequence>
<evidence type="ECO:0000313" key="5">
    <source>
        <dbReference type="Proteomes" id="UP000836841"/>
    </source>
</evidence>
<reference evidence="4 5" key="1">
    <citation type="submission" date="2022-03" db="EMBL/GenBank/DDBJ databases">
        <authorList>
            <person name="Nunn A."/>
            <person name="Chopra R."/>
            <person name="Nunn A."/>
            <person name="Contreras Garrido A."/>
        </authorList>
    </citation>
    <scope>NUCLEOTIDE SEQUENCE [LARGE SCALE GENOMIC DNA]</scope>
</reference>
<evidence type="ECO:0000256" key="2">
    <source>
        <dbReference type="SAM" id="MobiDB-lite"/>
    </source>
</evidence>
<proteinExistence type="inferred from homology"/>
<dbReference type="PANTHER" id="PTHR31662">
    <property type="entry name" value="BNAANNG10740D PROTEIN-RELATED"/>
    <property type="match status" value="1"/>
</dbReference>
<comment type="similarity">
    <text evidence="1">Belongs to the GeBP family.</text>
</comment>
<dbReference type="InterPro" id="IPR007592">
    <property type="entry name" value="GEBP"/>
</dbReference>
<feature type="region of interest" description="Disordered" evidence="2">
    <location>
        <begin position="1"/>
        <end position="63"/>
    </location>
</feature>
<feature type="domain" description="Glabrous enhancer-binding protein-like DBD" evidence="3">
    <location>
        <begin position="70"/>
        <end position="164"/>
    </location>
</feature>
<dbReference type="Pfam" id="PF04504">
    <property type="entry name" value="GeBP-like_DBD"/>
    <property type="match status" value="1"/>
</dbReference>
<feature type="compositionally biased region" description="Basic residues" evidence="2">
    <location>
        <begin position="51"/>
        <end position="60"/>
    </location>
</feature>
<gene>
    <name evidence="4" type="ORF">TAV2_LOCUS13600</name>
</gene>
<evidence type="ECO:0000256" key="1">
    <source>
        <dbReference type="ARBA" id="ARBA00010820"/>
    </source>
</evidence>
<evidence type="ECO:0000313" key="4">
    <source>
        <dbReference type="EMBL" id="CAH2059091.1"/>
    </source>
</evidence>
<dbReference type="GO" id="GO:0005634">
    <property type="term" value="C:nucleus"/>
    <property type="evidence" value="ECO:0007669"/>
    <property type="project" value="TreeGrafter"/>
</dbReference>
<dbReference type="GO" id="GO:0006355">
    <property type="term" value="P:regulation of DNA-templated transcription"/>
    <property type="evidence" value="ECO:0007669"/>
    <property type="project" value="InterPro"/>
</dbReference>